<protein>
    <submittedName>
        <fullName evidence="4">Amino acid ABC transporter substrate-binding protein, PAAT family</fullName>
    </submittedName>
</protein>
<proteinExistence type="predicted"/>
<name>A0A1I4M9N8_9BURK</name>
<dbReference type="Gene3D" id="3.40.190.10">
    <property type="entry name" value="Periplasmic binding protein-like II"/>
    <property type="match status" value="2"/>
</dbReference>
<dbReference type="InterPro" id="IPR001638">
    <property type="entry name" value="Solute-binding_3/MltF_N"/>
</dbReference>
<gene>
    <name evidence="4" type="ORF">SAMN02982985_02351</name>
</gene>
<feature type="signal peptide" evidence="2">
    <location>
        <begin position="1"/>
        <end position="25"/>
    </location>
</feature>
<dbReference type="RefSeq" id="WP_093387681.1">
    <property type="nucleotide sequence ID" value="NZ_FOTW01000010.1"/>
</dbReference>
<dbReference type="Proteomes" id="UP000199470">
    <property type="component" value="Unassembled WGS sequence"/>
</dbReference>
<reference evidence="4 5" key="1">
    <citation type="submission" date="2016-10" db="EMBL/GenBank/DDBJ databases">
        <authorList>
            <person name="de Groot N.N."/>
        </authorList>
    </citation>
    <scope>NUCLEOTIDE SEQUENCE [LARGE SCALE GENOMIC DNA]</scope>
    <source>
        <strain evidence="4 5">ATCC 43154</strain>
    </source>
</reference>
<evidence type="ECO:0000256" key="1">
    <source>
        <dbReference type="ARBA" id="ARBA00022729"/>
    </source>
</evidence>
<evidence type="ECO:0000259" key="3">
    <source>
        <dbReference type="Pfam" id="PF00497"/>
    </source>
</evidence>
<dbReference type="AlphaFoldDB" id="A0A1I4M9N8"/>
<feature type="chain" id="PRO_5011659012" evidence="2">
    <location>
        <begin position="26"/>
        <end position="264"/>
    </location>
</feature>
<dbReference type="STRING" id="758825.SAMN02982985_02351"/>
<accession>A0A1I4M9N8</accession>
<dbReference type="PANTHER" id="PTHR35936:SF25">
    <property type="entry name" value="ABC TRANSPORTER SUBSTRATE-BINDING PROTEIN"/>
    <property type="match status" value="1"/>
</dbReference>
<dbReference type="EMBL" id="FOTW01000010">
    <property type="protein sequence ID" value="SFM00031.1"/>
    <property type="molecule type" value="Genomic_DNA"/>
</dbReference>
<evidence type="ECO:0000256" key="2">
    <source>
        <dbReference type="SAM" id="SignalP"/>
    </source>
</evidence>
<evidence type="ECO:0000313" key="5">
    <source>
        <dbReference type="Proteomes" id="UP000199470"/>
    </source>
</evidence>
<keyword evidence="5" id="KW-1185">Reference proteome</keyword>
<dbReference type="PANTHER" id="PTHR35936">
    <property type="entry name" value="MEMBRANE-BOUND LYTIC MUREIN TRANSGLYCOSYLASE F"/>
    <property type="match status" value="1"/>
</dbReference>
<feature type="domain" description="Solute-binding protein family 3/N-terminal" evidence="3">
    <location>
        <begin position="31"/>
        <end position="248"/>
    </location>
</feature>
<dbReference type="Pfam" id="PF00497">
    <property type="entry name" value="SBP_bac_3"/>
    <property type="match status" value="1"/>
</dbReference>
<dbReference type="OrthoDB" id="8907081at2"/>
<keyword evidence="1 2" id="KW-0732">Signal</keyword>
<sequence length="264" mass="29090">MRRCSVIARLACLLLAAALPSHAWADHYRCVSLDYPPLIQQEAGGPVHGLAVELVGAVFARMGHTVSVEIYPWGRALALVRQGQRDCVFTIFRTAEREGFLDFSRESILPQIIYFYGQRDGATAFNGDLAALAGSRVGTVLNVNYGARFEAARATLAVREVATLEQNFRKLALGRLDLVPSNLYTAGVTLRRMGAGADDIVQLPLALENVASHIAFAKSLRLTALRDQFDLEFKAYLAGGAYRKLLERHRIETTPELGRFIDGR</sequence>
<dbReference type="SUPFAM" id="SSF53850">
    <property type="entry name" value="Periplasmic binding protein-like II"/>
    <property type="match status" value="1"/>
</dbReference>
<organism evidence="4 5">
    <name type="scientific">Rugamonas rubra</name>
    <dbReference type="NCBI Taxonomy" id="758825"/>
    <lineage>
        <taxon>Bacteria</taxon>
        <taxon>Pseudomonadati</taxon>
        <taxon>Pseudomonadota</taxon>
        <taxon>Betaproteobacteria</taxon>
        <taxon>Burkholderiales</taxon>
        <taxon>Oxalobacteraceae</taxon>
        <taxon>Telluria group</taxon>
        <taxon>Rugamonas</taxon>
    </lineage>
</organism>
<evidence type="ECO:0000313" key="4">
    <source>
        <dbReference type="EMBL" id="SFM00031.1"/>
    </source>
</evidence>